<sequence>MGNILNPRGAGGSGKTELVRRILYRYGWKAGERYGGSLVECLYVSGRSRPFAYRLPHPFGGRPLVVIGHYEVTSGGCDTIRQADGGLVEVARSADAFTATGHDVIIEGLRLSSDVEHSMALARSRRLLVLRLRTPLRRCVYNLASRRRVGPRAHPAIERAVKAEHARIEQACQWLRPHAYVEDVTFDEALARAGALLGLTS</sequence>
<name>Q11F88_CHESB</name>
<accession>Q11F88</accession>
<dbReference type="OrthoDB" id="7364034at2"/>
<dbReference type="InterPro" id="IPR027417">
    <property type="entry name" value="P-loop_NTPase"/>
</dbReference>
<organism evidence="1">
    <name type="scientific">Chelativorans sp. (strain BNC1)</name>
    <dbReference type="NCBI Taxonomy" id="266779"/>
    <lineage>
        <taxon>Bacteria</taxon>
        <taxon>Pseudomonadati</taxon>
        <taxon>Pseudomonadota</taxon>
        <taxon>Alphaproteobacteria</taxon>
        <taxon>Hyphomicrobiales</taxon>
        <taxon>Phyllobacteriaceae</taxon>
        <taxon>Chelativorans</taxon>
    </lineage>
</organism>
<dbReference type="STRING" id="266779.Meso_2553"/>
<dbReference type="KEGG" id="mes:Meso_2553"/>
<dbReference type="SUPFAM" id="SSF52540">
    <property type="entry name" value="P-loop containing nucleoside triphosphate hydrolases"/>
    <property type="match status" value="1"/>
</dbReference>
<proteinExistence type="predicted"/>
<dbReference type="AlphaFoldDB" id="Q11F88"/>
<reference evidence="1" key="1">
    <citation type="submission" date="2006-06" db="EMBL/GenBank/DDBJ databases">
        <title>Complete sequence of chromosome of Chelativorans sp. BNC1.</title>
        <authorList>
            <consortium name="US DOE Joint Genome Institute"/>
            <person name="Copeland A."/>
            <person name="Lucas S."/>
            <person name="Lapidus A."/>
            <person name="Barry K."/>
            <person name="Detter J.C."/>
            <person name="Glavina del Rio T."/>
            <person name="Hammon N."/>
            <person name="Israni S."/>
            <person name="Dalin E."/>
            <person name="Tice H."/>
            <person name="Pitluck S."/>
            <person name="Chertkov O."/>
            <person name="Brettin T."/>
            <person name="Bruce D."/>
            <person name="Han C."/>
            <person name="Tapia R."/>
            <person name="Gilna P."/>
            <person name="Schmutz J."/>
            <person name="Larimer F."/>
            <person name="Land M."/>
            <person name="Hauser L."/>
            <person name="Kyrpides N."/>
            <person name="Mikhailova N."/>
            <person name="Richardson P."/>
        </authorList>
    </citation>
    <scope>NUCLEOTIDE SEQUENCE</scope>
    <source>
        <strain evidence="1">BNC1</strain>
    </source>
</reference>
<dbReference type="eggNOG" id="ENOG50340T6">
    <property type="taxonomic scope" value="Bacteria"/>
</dbReference>
<dbReference type="HOGENOM" id="CLU_1358429_0_0_5"/>
<evidence type="ECO:0000313" key="1">
    <source>
        <dbReference type="EMBL" id="ABG63937.1"/>
    </source>
</evidence>
<dbReference type="EMBL" id="CP000390">
    <property type="protein sequence ID" value="ABG63937.1"/>
    <property type="molecule type" value="Genomic_DNA"/>
</dbReference>
<protein>
    <submittedName>
        <fullName evidence="1">Uncharacterized protein</fullName>
    </submittedName>
</protein>
<gene>
    <name evidence="1" type="ordered locus">Meso_2553</name>
</gene>